<dbReference type="CDD" id="cd24163">
    <property type="entry name" value="RWDD2_C"/>
    <property type="match status" value="1"/>
</dbReference>
<dbReference type="EMBL" id="BPWL01000009">
    <property type="protein sequence ID" value="GJJ14161.1"/>
    <property type="molecule type" value="Genomic_DNA"/>
</dbReference>
<sequence length="294" mass="33265">MLLTSRSLSSLSMGSTELTEEIFLLKSSLLPTEILEFLEDSASWHSILDHLSSGSALELDVTDPLLPADFSIKVKESPLAFRVVLSSQYPSEREGFSVTTYGNVNKKDQERWMNIIQEKRFEVRDAEFPVYEILSSHLLPLLHEETLAKLAGDIVLPLESVPSSTVPKPKAIFHALLTSHHLISTQKRKSLKEWSQEHHLSGFAKIGYPGIIYCTGLESDVQEFVSKVKDMQWLALHTKFIETIPDQQGKCDSFTDRPNWKELEKIGEVIEEMKRYGREEYAYDFGIGSSGTKA</sequence>
<evidence type="ECO:0000313" key="3">
    <source>
        <dbReference type="Proteomes" id="UP001050691"/>
    </source>
</evidence>
<dbReference type="Pfam" id="PF06544">
    <property type="entry name" value="Prp3_C"/>
    <property type="match status" value="1"/>
</dbReference>
<dbReference type="InterPro" id="IPR010541">
    <property type="entry name" value="Prp3_C"/>
</dbReference>
<comment type="caution">
    <text evidence="2">The sequence shown here is derived from an EMBL/GenBank/DDBJ whole genome shotgun (WGS) entry which is preliminary data.</text>
</comment>
<dbReference type="InterPro" id="IPR059181">
    <property type="entry name" value="RWDD2A-B_C"/>
</dbReference>
<accession>A0AAV5AHN7</accession>
<feature type="domain" description="Small nuclear ribonucleoprotein Prp3 C-terminal" evidence="1">
    <location>
        <begin position="177"/>
        <end position="239"/>
    </location>
</feature>
<keyword evidence="3" id="KW-1185">Reference proteome</keyword>
<dbReference type="PANTHER" id="PTHR15955:SF8">
    <property type="entry name" value="RWD DOMAIN-CONTAINING PROTEIN 2B-RELATED"/>
    <property type="match status" value="1"/>
</dbReference>
<dbReference type="AlphaFoldDB" id="A0AAV5AHN7"/>
<dbReference type="PANTHER" id="PTHR15955">
    <property type="entry name" value="RWD DOMAIN CONTAINING PROTEIN 2"/>
    <property type="match status" value="1"/>
</dbReference>
<organism evidence="2 3">
    <name type="scientific">Clathrus columnatus</name>
    <dbReference type="NCBI Taxonomy" id="1419009"/>
    <lineage>
        <taxon>Eukaryota</taxon>
        <taxon>Fungi</taxon>
        <taxon>Dikarya</taxon>
        <taxon>Basidiomycota</taxon>
        <taxon>Agaricomycotina</taxon>
        <taxon>Agaricomycetes</taxon>
        <taxon>Phallomycetidae</taxon>
        <taxon>Phallales</taxon>
        <taxon>Clathraceae</taxon>
        <taxon>Clathrus</taxon>
    </lineage>
</organism>
<name>A0AAV5AHN7_9AGAM</name>
<dbReference type="InterPro" id="IPR017359">
    <property type="entry name" value="Phi-like"/>
</dbReference>
<gene>
    <name evidence="2" type="ORF">Clacol_008421</name>
</gene>
<reference evidence="2" key="1">
    <citation type="submission" date="2021-10" db="EMBL/GenBank/DDBJ databases">
        <title>De novo Genome Assembly of Clathrus columnatus (Basidiomycota, Fungi) Using Illumina and Nanopore Sequence Data.</title>
        <authorList>
            <person name="Ogiso-Tanaka E."/>
            <person name="Itagaki H."/>
            <person name="Hosoya T."/>
            <person name="Hosaka K."/>
        </authorList>
    </citation>
    <scope>NUCLEOTIDE SEQUENCE</scope>
    <source>
        <strain evidence="2">MO-923</strain>
    </source>
</reference>
<dbReference type="Proteomes" id="UP001050691">
    <property type="component" value="Unassembled WGS sequence"/>
</dbReference>
<evidence type="ECO:0000259" key="1">
    <source>
        <dbReference type="Pfam" id="PF06544"/>
    </source>
</evidence>
<evidence type="ECO:0000313" key="2">
    <source>
        <dbReference type="EMBL" id="GJJ14161.1"/>
    </source>
</evidence>
<proteinExistence type="predicted"/>
<protein>
    <recommendedName>
        <fullName evidence="1">Small nuclear ribonucleoprotein Prp3 C-terminal domain-containing protein</fullName>
    </recommendedName>
</protein>